<accession>A0A4Z2IXG4</accession>
<gene>
    <name evidence="1" type="ORF">EYF80_007292</name>
</gene>
<protein>
    <submittedName>
        <fullName evidence="1">Uncharacterized protein</fullName>
    </submittedName>
</protein>
<sequence>MVTSCSSMFVSLQCARRKRRKSTEPQALAVMMNSSKDNVIHSSGRLKTGGVVVGSPSGDPSNGPPFDTCCSSANTWSDAKVGSPDLVTSILGIHPEGKMLFLCALLQGMKLLMLSLRSWQQVRDTELAATDT</sequence>
<evidence type="ECO:0000313" key="2">
    <source>
        <dbReference type="Proteomes" id="UP000314294"/>
    </source>
</evidence>
<organism evidence="1 2">
    <name type="scientific">Liparis tanakae</name>
    <name type="common">Tanaka's snailfish</name>
    <dbReference type="NCBI Taxonomy" id="230148"/>
    <lineage>
        <taxon>Eukaryota</taxon>
        <taxon>Metazoa</taxon>
        <taxon>Chordata</taxon>
        <taxon>Craniata</taxon>
        <taxon>Vertebrata</taxon>
        <taxon>Euteleostomi</taxon>
        <taxon>Actinopterygii</taxon>
        <taxon>Neopterygii</taxon>
        <taxon>Teleostei</taxon>
        <taxon>Neoteleostei</taxon>
        <taxon>Acanthomorphata</taxon>
        <taxon>Eupercaria</taxon>
        <taxon>Perciformes</taxon>
        <taxon>Cottioidei</taxon>
        <taxon>Cottales</taxon>
        <taxon>Liparidae</taxon>
        <taxon>Liparis</taxon>
    </lineage>
</organism>
<name>A0A4Z2IXG4_9TELE</name>
<dbReference type="AlphaFoldDB" id="A0A4Z2IXG4"/>
<evidence type="ECO:0000313" key="1">
    <source>
        <dbReference type="EMBL" id="TNN82457.1"/>
    </source>
</evidence>
<keyword evidence="2" id="KW-1185">Reference proteome</keyword>
<proteinExistence type="predicted"/>
<reference evidence="1 2" key="1">
    <citation type="submission" date="2019-03" db="EMBL/GenBank/DDBJ databases">
        <title>First draft genome of Liparis tanakae, snailfish: a comprehensive survey of snailfish specific genes.</title>
        <authorList>
            <person name="Kim W."/>
            <person name="Song I."/>
            <person name="Jeong J.-H."/>
            <person name="Kim D."/>
            <person name="Kim S."/>
            <person name="Ryu S."/>
            <person name="Song J.Y."/>
            <person name="Lee S.K."/>
        </authorList>
    </citation>
    <scope>NUCLEOTIDE SEQUENCE [LARGE SCALE GENOMIC DNA]</scope>
    <source>
        <tissue evidence="1">Muscle</tissue>
    </source>
</reference>
<comment type="caution">
    <text evidence="1">The sequence shown here is derived from an EMBL/GenBank/DDBJ whole genome shotgun (WGS) entry which is preliminary data.</text>
</comment>
<dbReference type="EMBL" id="SRLO01000039">
    <property type="protein sequence ID" value="TNN82457.1"/>
    <property type="molecule type" value="Genomic_DNA"/>
</dbReference>
<dbReference type="Proteomes" id="UP000314294">
    <property type="component" value="Unassembled WGS sequence"/>
</dbReference>